<feature type="transmembrane region" description="Helical" evidence="5">
    <location>
        <begin position="93"/>
        <end position="113"/>
    </location>
</feature>
<proteinExistence type="predicted"/>
<keyword evidence="2 5" id="KW-0812">Transmembrane</keyword>
<keyword evidence="3 5" id="KW-1133">Transmembrane helix</keyword>
<comment type="caution">
    <text evidence="7">The sequence shown here is derived from an EMBL/GenBank/DDBJ whole genome shotgun (WGS) entry which is preliminary data.</text>
</comment>
<sequence>MAELFKFEITIKQALPKMNMYQDPHSTFAGFSPEELGFLQHATPDLTESQKKYFYMVYSNKRKNAQDILLFTLLGFVGFAGIQRFVLGQVGMGILYLLTIGFCWIGTIVDLINNKSITLEYNKNMAYESYQMAKMSS</sequence>
<dbReference type="EMBL" id="JBHLTS010000072">
    <property type="protein sequence ID" value="MFC0517243.1"/>
    <property type="molecule type" value="Genomic_DNA"/>
</dbReference>
<evidence type="ECO:0000256" key="1">
    <source>
        <dbReference type="ARBA" id="ARBA00004141"/>
    </source>
</evidence>
<reference evidence="7 8" key="1">
    <citation type="submission" date="2024-09" db="EMBL/GenBank/DDBJ databases">
        <authorList>
            <person name="Sun Q."/>
            <person name="Mori K."/>
        </authorList>
    </citation>
    <scope>NUCLEOTIDE SEQUENCE [LARGE SCALE GENOMIC DNA]</scope>
    <source>
        <strain evidence="7 8">NCAIM B.02415</strain>
    </source>
</reference>
<evidence type="ECO:0000256" key="4">
    <source>
        <dbReference type="ARBA" id="ARBA00023136"/>
    </source>
</evidence>
<dbReference type="RefSeq" id="WP_377024999.1">
    <property type="nucleotide sequence ID" value="NZ_JBHLTS010000072.1"/>
</dbReference>
<feature type="transmembrane region" description="Helical" evidence="5">
    <location>
        <begin position="68"/>
        <end position="87"/>
    </location>
</feature>
<protein>
    <submittedName>
        <fullName evidence="7">TM2 domain-containing protein</fullName>
    </submittedName>
</protein>
<evidence type="ECO:0000256" key="3">
    <source>
        <dbReference type="ARBA" id="ARBA00022989"/>
    </source>
</evidence>
<dbReference type="InterPro" id="IPR007829">
    <property type="entry name" value="TM2"/>
</dbReference>
<evidence type="ECO:0000256" key="5">
    <source>
        <dbReference type="SAM" id="Phobius"/>
    </source>
</evidence>
<evidence type="ECO:0000259" key="6">
    <source>
        <dbReference type="Pfam" id="PF05154"/>
    </source>
</evidence>
<evidence type="ECO:0000313" key="7">
    <source>
        <dbReference type="EMBL" id="MFC0517243.1"/>
    </source>
</evidence>
<keyword evidence="8" id="KW-1185">Reference proteome</keyword>
<organism evidence="7 8">
    <name type="scientific">Mucilaginibacter angelicae</name>
    <dbReference type="NCBI Taxonomy" id="869718"/>
    <lineage>
        <taxon>Bacteria</taxon>
        <taxon>Pseudomonadati</taxon>
        <taxon>Bacteroidota</taxon>
        <taxon>Sphingobacteriia</taxon>
        <taxon>Sphingobacteriales</taxon>
        <taxon>Sphingobacteriaceae</taxon>
        <taxon>Mucilaginibacter</taxon>
    </lineage>
</organism>
<feature type="domain" description="TM2" evidence="6">
    <location>
        <begin position="70"/>
        <end position="112"/>
    </location>
</feature>
<dbReference type="Proteomes" id="UP001589828">
    <property type="component" value="Unassembled WGS sequence"/>
</dbReference>
<evidence type="ECO:0000256" key="2">
    <source>
        <dbReference type="ARBA" id="ARBA00022692"/>
    </source>
</evidence>
<gene>
    <name evidence="7" type="ORF">ACFFGT_23740</name>
</gene>
<dbReference type="Pfam" id="PF05154">
    <property type="entry name" value="TM2"/>
    <property type="match status" value="1"/>
</dbReference>
<name>A0ABV6LCP3_9SPHI</name>
<keyword evidence="4 5" id="KW-0472">Membrane</keyword>
<evidence type="ECO:0000313" key="8">
    <source>
        <dbReference type="Proteomes" id="UP001589828"/>
    </source>
</evidence>
<accession>A0ABV6LCP3</accession>
<comment type="subcellular location">
    <subcellularLocation>
        <location evidence="1">Membrane</location>
        <topology evidence="1">Multi-pass membrane protein</topology>
    </subcellularLocation>
</comment>